<proteinExistence type="predicted"/>
<dbReference type="EMBL" id="VIWT01000001">
    <property type="protein sequence ID" value="TWG00246.1"/>
    <property type="molecule type" value="Genomic_DNA"/>
</dbReference>
<evidence type="ECO:0000313" key="9">
    <source>
        <dbReference type="Proteomes" id="UP000317940"/>
    </source>
</evidence>
<evidence type="ECO:0000256" key="4">
    <source>
        <dbReference type="ARBA" id="ARBA00023088"/>
    </source>
</evidence>
<dbReference type="OrthoDB" id="5164681at2"/>
<dbReference type="Pfam" id="PF20597">
    <property type="entry name" value="pAdhesive_15"/>
    <property type="match status" value="1"/>
</dbReference>
<comment type="caution">
    <text evidence="8">The sequence shown here is derived from an EMBL/GenBank/DDBJ whole genome shotgun (WGS) entry which is preliminary data.</text>
</comment>
<evidence type="ECO:0000256" key="3">
    <source>
        <dbReference type="ARBA" id="ARBA00022729"/>
    </source>
</evidence>
<feature type="region of interest" description="Disordered" evidence="5">
    <location>
        <begin position="334"/>
        <end position="431"/>
    </location>
</feature>
<keyword evidence="3 6" id="KW-0732">Signal</keyword>
<accession>A0A561ULI6</accession>
<keyword evidence="4" id="KW-0572">Peptidoglycan-anchor</keyword>
<dbReference type="RefSeq" id="WP_145906373.1">
    <property type="nucleotide sequence ID" value="NZ_BAAAMZ010000016.1"/>
</dbReference>
<gene>
    <name evidence="8" type="ORF">FHX73_114119</name>
</gene>
<dbReference type="AlphaFoldDB" id="A0A561ULI6"/>
<name>A0A561ULI6_9ACTN</name>
<dbReference type="NCBIfam" id="TIGR04215">
    <property type="entry name" value="choice_anch_A"/>
    <property type="match status" value="1"/>
</dbReference>
<feature type="compositionally biased region" description="Pro residues" evidence="5">
    <location>
        <begin position="350"/>
        <end position="368"/>
    </location>
</feature>
<keyword evidence="9" id="KW-1185">Reference proteome</keyword>
<evidence type="ECO:0000313" key="8">
    <source>
        <dbReference type="EMBL" id="TWG00246.1"/>
    </source>
</evidence>
<keyword evidence="1" id="KW-0134">Cell wall</keyword>
<feature type="chain" id="PRO_5039473978" evidence="6">
    <location>
        <begin position="27"/>
        <end position="456"/>
    </location>
</feature>
<dbReference type="InterPro" id="IPR019931">
    <property type="entry name" value="LPXTG_anchor"/>
</dbReference>
<dbReference type="PROSITE" id="PS50847">
    <property type="entry name" value="GRAM_POS_ANCHORING"/>
    <property type="match status" value="1"/>
</dbReference>
<organism evidence="8 9">
    <name type="scientific">Kitasatospora viridis</name>
    <dbReference type="NCBI Taxonomy" id="281105"/>
    <lineage>
        <taxon>Bacteria</taxon>
        <taxon>Bacillati</taxon>
        <taxon>Actinomycetota</taxon>
        <taxon>Actinomycetes</taxon>
        <taxon>Kitasatosporales</taxon>
        <taxon>Streptomycetaceae</taxon>
        <taxon>Kitasatospora</taxon>
    </lineage>
</organism>
<keyword evidence="2" id="KW-0964">Secreted</keyword>
<evidence type="ECO:0000256" key="5">
    <source>
        <dbReference type="SAM" id="MobiDB-lite"/>
    </source>
</evidence>
<reference evidence="8 9" key="1">
    <citation type="submission" date="2019-06" db="EMBL/GenBank/DDBJ databases">
        <title>Sequencing the genomes of 1000 actinobacteria strains.</title>
        <authorList>
            <person name="Klenk H.-P."/>
        </authorList>
    </citation>
    <scope>NUCLEOTIDE SEQUENCE [LARGE SCALE GENOMIC DNA]</scope>
    <source>
        <strain evidence="8 9">DSM 44826</strain>
    </source>
</reference>
<evidence type="ECO:0000259" key="7">
    <source>
        <dbReference type="PROSITE" id="PS50847"/>
    </source>
</evidence>
<dbReference type="InterPro" id="IPR026588">
    <property type="entry name" value="Choice_anch_A"/>
</dbReference>
<feature type="domain" description="Gram-positive cocci surface proteins LPxTG" evidence="7">
    <location>
        <begin position="416"/>
        <end position="456"/>
    </location>
</feature>
<evidence type="ECO:0000256" key="2">
    <source>
        <dbReference type="ARBA" id="ARBA00022525"/>
    </source>
</evidence>
<dbReference type="Proteomes" id="UP000317940">
    <property type="component" value="Unassembled WGS sequence"/>
</dbReference>
<evidence type="ECO:0000256" key="1">
    <source>
        <dbReference type="ARBA" id="ARBA00022512"/>
    </source>
</evidence>
<protein>
    <submittedName>
        <fullName evidence="8">Choice-of-anchor A domain-containing protein</fullName>
    </submittedName>
</protein>
<feature type="compositionally biased region" description="Low complexity" evidence="5">
    <location>
        <begin position="369"/>
        <end position="400"/>
    </location>
</feature>
<feature type="signal peptide" evidence="6">
    <location>
        <begin position="1"/>
        <end position="26"/>
    </location>
</feature>
<sequence>MRHRGRSALLAAVAVAALAVLPGTHAAAVQLPPPLGPCGGPDCPSTWQPPNNGTIAGRDSNINVFVGGNYDATGRAAEVEGRIVTLGDFTLDKSGGGGGFNMGEVGVGSRVPPPNGSDFVSVGGNVTSRPGNHIIVGGPDAYGNLRYGGTLTGNITVEPTGQAVHDTGVRDEYAPLRDTIHTFSDCAAQQTATGTVAVTNSEATFTGDGTSARQVFNVTGNLASSSGGQIGLVFTNIPAGATVIVNMLSDAPVINTYTGTGQAGDQLTELRPKLLWNFPTASSATVTGSAQFQGSIMAGNPAGTTTLSQPGINGRVYLAGNLVQTSSGGGYEIHAYPFDGDLPECGTTPTPTPTPSPTESPTPSPSPTTPTASPTTPTASPTETVTASTSVSPSPSASETGETHSPRPTSSNSGELPDTGADDTGPLLGTVGGLLIAGGAAVLAGHQLTRRRGRHS</sequence>
<evidence type="ECO:0000256" key="6">
    <source>
        <dbReference type="SAM" id="SignalP"/>
    </source>
</evidence>